<dbReference type="Gene3D" id="3.90.1150.10">
    <property type="entry name" value="Aspartate Aminotransferase, domain 1"/>
    <property type="match status" value="1"/>
</dbReference>
<dbReference type="Gene3D" id="3.40.640.10">
    <property type="entry name" value="Type I PLP-dependent aspartate aminotransferase-like (Major domain)"/>
    <property type="match status" value="1"/>
</dbReference>
<dbReference type="GO" id="GO:0031071">
    <property type="term" value="F:cysteine desulfurase activity"/>
    <property type="evidence" value="ECO:0007669"/>
    <property type="project" value="UniProtKB-EC"/>
</dbReference>
<evidence type="ECO:0000256" key="2">
    <source>
        <dbReference type="ARBA" id="ARBA00006490"/>
    </source>
</evidence>
<reference evidence="5 6" key="1">
    <citation type="submission" date="2017-11" db="EMBL/GenBank/DDBJ databases">
        <title>Genome-resolved metagenomics identifies genetic mobility, metabolic interactions, and unexpected diversity in perchlorate-reducing communities.</title>
        <authorList>
            <person name="Barnum T.P."/>
            <person name="Figueroa I.A."/>
            <person name="Carlstrom C.I."/>
            <person name="Lucas L.N."/>
            <person name="Engelbrektson A.L."/>
            <person name="Coates J.D."/>
        </authorList>
    </citation>
    <scope>NUCLEOTIDE SEQUENCE [LARGE SCALE GENOMIC DNA]</scope>
    <source>
        <strain evidence="5">BM706</strain>
    </source>
</reference>
<organism evidence="5 6">
    <name type="scientific">Muiribacterium halophilum</name>
    <dbReference type="NCBI Taxonomy" id="2053465"/>
    <lineage>
        <taxon>Bacteria</taxon>
        <taxon>Candidatus Muiribacteriota</taxon>
        <taxon>Candidatus Muiribacteriia</taxon>
        <taxon>Candidatus Muiribacteriales</taxon>
        <taxon>Candidatus Muiribacteriaceae</taxon>
        <taxon>Candidatus Muiribacterium</taxon>
    </lineage>
</organism>
<proteinExistence type="inferred from homology"/>
<gene>
    <name evidence="5" type="ORF">C0601_00510</name>
</gene>
<dbReference type="EMBL" id="PKTG01000012">
    <property type="protein sequence ID" value="PLX19989.1"/>
    <property type="molecule type" value="Genomic_DNA"/>
</dbReference>
<dbReference type="PANTHER" id="PTHR11601:SF34">
    <property type="entry name" value="CYSTEINE DESULFURASE"/>
    <property type="match status" value="1"/>
</dbReference>
<dbReference type="InterPro" id="IPR015424">
    <property type="entry name" value="PyrdxlP-dep_Trfase"/>
</dbReference>
<dbReference type="Pfam" id="PF00266">
    <property type="entry name" value="Aminotran_5"/>
    <property type="match status" value="2"/>
</dbReference>
<dbReference type="InterPro" id="IPR015422">
    <property type="entry name" value="PyrdxlP-dep_Trfase_small"/>
</dbReference>
<dbReference type="PANTHER" id="PTHR11601">
    <property type="entry name" value="CYSTEINE DESULFURYLASE FAMILY MEMBER"/>
    <property type="match status" value="1"/>
</dbReference>
<feature type="domain" description="Aminotransferase class V" evidence="4">
    <location>
        <begin position="237"/>
        <end position="346"/>
    </location>
</feature>
<dbReference type="InterPro" id="IPR015421">
    <property type="entry name" value="PyrdxlP-dep_Trfase_major"/>
</dbReference>
<dbReference type="SUPFAM" id="SSF53383">
    <property type="entry name" value="PLP-dependent transferases"/>
    <property type="match status" value="1"/>
</dbReference>
<protein>
    <recommendedName>
        <fullName evidence="4">Aminotransferase class V domain-containing protein</fullName>
    </recommendedName>
</protein>
<sequence>MKEMIYFDNASITMFKPGDSYNRIDRCLKECSSLGAGPNTTSMNAKRLIEESREKMNHLFNNNEDWDAFFGPSISFFVNRLFSLFLKKGSHIITTQIENDIVKEKLQSLSEAGLIEISYLPMSHEGNIDLQSLKASFRENTTLVYTSFVSGVNGAVIPVRDISNICKERSIPFAVDASLISGVLPVDLSESKIDILLTDCSRNLFSLNGLSCCFLKKELGFSDKFFSSEEENLSLPSLASLSGGLDYIKTKGIYNINNHLSKLVEVFVQNLIDIENIELLSGDKNIPIVSLKIDNPVNIASKLDENYGIMVSSGMFGESGAHRMLGIYPEGSIRFSFCALNTVNEIISATKILKELIQ</sequence>
<comment type="similarity">
    <text evidence="2">Belongs to the class-V pyridoxal-phosphate-dependent aminotransferase family. NifS/IscS subfamily.</text>
</comment>
<name>A0A2N5ZMT1_MUIH1</name>
<evidence type="ECO:0000313" key="5">
    <source>
        <dbReference type="EMBL" id="PLX19989.1"/>
    </source>
</evidence>
<dbReference type="AlphaFoldDB" id="A0A2N5ZMT1"/>
<evidence type="ECO:0000259" key="4">
    <source>
        <dbReference type="Pfam" id="PF00266"/>
    </source>
</evidence>
<evidence type="ECO:0000256" key="1">
    <source>
        <dbReference type="ARBA" id="ARBA00001933"/>
    </source>
</evidence>
<evidence type="ECO:0000256" key="3">
    <source>
        <dbReference type="ARBA" id="ARBA00050776"/>
    </source>
</evidence>
<dbReference type="Proteomes" id="UP000234857">
    <property type="component" value="Unassembled WGS sequence"/>
</dbReference>
<feature type="domain" description="Aminotransferase class V" evidence="4">
    <location>
        <begin position="5"/>
        <end position="219"/>
    </location>
</feature>
<evidence type="ECO:0000313" key="6">
    <source>
        <dbReference type="Proteomes" id="UP000234857"/>
    </source>
</evidence>
<accession>A0A2N5ZMT1</accession>
<comment type="cofactor">
    <cofactor evidence="1">
        <name>pyridoxal 5'-phosphate</name>
        <dbReference type="ChEBI" id="CHEBI:597326"/>
    </cofactor>
</comment>
<comment type="caution">
    <text evidence="5">The sequence shown here is derived from an EMBL/GenBank/DDBJ whole genome shotgun (WGS) entry which is preliminary data.</text>
</comment>
<dbReference type="InterPro" id="IPR000192">
    <property type="entry name" value="Aminotrans_V_dom"/>
</dbReference>
<comment type="catalytic activity">
    <reaction evidence="3">
        <text>(sulfur carrier)-H + L-cysteine = (sulfur carrier)-SH + L-alanine</text>
        <dbReference type="Rhea" id="RHEA:43892"/>
        <dbReference type="Rhea" id="RHEA-COMP:14737"/>
        <dbReference type="Rhea" id="RHEA-COMP:14739"/>
        <dbReference type="ChEBI" id="CHEBI:29917"/>
        <dbReference type="ChEBI" id="CHEBI:35235"/>
        <dbReference type="ChEBI" id="CHEBI:57972"/>
        <dbReference type="ChEBI" id="CHEBI:64428"/>
        <dbReference type="EC" id="2.8.1.7"/>
    </reaction>
</comment>